<dbReference type="EMBL" id="MZ598487">
    <property type="protein sequence ID" value="QXV72575.1"/>
    <property type="molecule type" value="Genomic_DNA"/>
</dbReference>
<dbReference type="Proteomes" id="UP000827997">
    <property type="component" value="Segment"/>
</dbReference>
<protein>
    <submittedName>
        <fullName evidence="1">Exodeoxyribonuclease</fullName>
    </submittedName>
</protein>
<dbReference type="Gene3D" id="3.40.50.1010">
    <property type="entry name" value="5'-nuclease"/>
    <property type="match status" value="1"/>
</dbReference>
<accession>A0AAE8AUQ5</accession>
<sequence>MSKLKVGLAFDMDYLIFSAMSAAEEEVDWGEDVWTLNCDHKKARDILFGTIKTIKADIAGQLKRKYKLAPEAYEFVDLCILSGDDNWRKDVLETYKANRKGKRKPVGYPHFCQGIMDHFGDRAFKWHGVEGDDVCGILMTKPELAGCDRVVSVSCDKDFNTVPGYFFWLTQMELVKNDEATADLHHMYQTLKGDTTDGYGGCPGVGEAFGGGLWEWLKDPEFFYQATKVMKSGARKGEEVSYWTSCKRGDEQFDLFQGPDLWACMASLAAKQGMSEEDLIVQAQVARILRASDWDFENKRPILWRPHDSSLRRSAA</sequence>
<proteinExistence type="predicted"/>
<gene>
    <name evidence="1" type="ORF">FRS_28</name>
</gene>
<organism evidence="1 2">
    <name type="scientific">Pseudomonas phage FRS</name>
    <dbReference type="NCBI Taxonomy" id="2861366"/>
    <lineage>
        <taxon>Viruses</taxon>
        <taxon>Duplodnaviria</taxon>
        <taxon>Heunggongvirae</taxon>
        <taxon>Uroviricota</taxon>
        <taxon>Caudoviricetes</taxon>
        <taxon>Autographivirales</taxon>
        <taxon>Autotranscriptaviridae</taxon>
        <taxon>Studiervirinae</taxon>
        <taxon>Ghunavirus</taxon>
        <taxon>Ghunavirus gv17A</taxon>
        <taxon>Ghunavirus 17A</taxon>
    </lineage>
</organism>
<evidence type="ECO:0000313" key="1">
    <source>
        <dbReference type="EMBL" id="QXV72575.1"/>
    </source>
</evidence>
<name>A0AAE8AUQ5_9CAUD</name>
<reference evidence="1" key="1">
    <citation type="submission" date="2021-07" db="EMBL/GenBank/DDBJ databases">
        <authorList>
            <person name="DeCurzio J.M.K."/>
            <person name="Krukonis G.P."/>
            <person name="Delesalle V.A."/>
        </authorList>
    </citation>
    <scope>NUCLEOTIDE SEQUENCE</scope>
</reference>
<dbReference type="InterPro" id="IPR029060">
    <property type="entry name" value="PIN-like_dom_sf"/>
</dbReference>
<evidence type="ECO:0000313" key="2">
    <source>
        <dbReference type="Proteomes" id="UP000827997"/>
    </source>
</evidence>
<dbReference type="SUPFAM" id="SSF88723">
    <property type="entry name" value="PIN domain-like"/>
    <property type="match status" value="1"/>
</dbReference>